<gene>
    <name evidence="1" type="ORF">ACFFGY_12050</name>
</gene>
<dbReference type="InterPro" id="IPR029033">
    <property type="entry name" value="His_PPase_superfam"/>
</dbReference>
<evidence type="ECO:0000313" key="1">
    <source>
        <dbReference type="EMBL" id="MFC0408987.1"/>
    </source>
</evidence>
<proteinExistence type="predicted"/>
<reference evidence="1 2" key="1">
    <citation type="submission" date="2024-09" db="EMBL/GenBank/DDBJ databases">
        <authorList>
            <person name="Sun Q."/>
            <person name="Mori K."/>
        </authorList>
    </citation>
    <scope>NUCLEOTIDE SEQUENCE [LARGE SCALE GENOMIC DNA]</scope>
    <source>
        <strain evidence="1 2">TBRC 5777</strain>
    </source>
</reference>
<organism evidence="1 2">
    <name type="scientific">Roseomonas elaeocarpi</name>
    <dbReference type="NCBI Taxonomy" id="907779"/>
    <lineage>
        <taxon>Bacteria</taxon>
        <taxon>Pseudomonadati</taxon>
        <taxon>Pseudomonadota</taxon>
        <taxon>Alphaproteobacteria</taxon>
        <taxon>Acetobacterales</taxon>
        <taxon>Roseomonadaceae</taxon>
        <taxon>Roseomonas</taxon>
    </lineage>
</organism>
<dbReference type="RefSeq" id="WP_377044741.1">
    <property type="nucleotide sequence ID" value="NZ_JBHLUN010000008.1"/>
</dbReference>
<protein>
    <submittedName>
        <fullName evidence="1">Histidine phosphatase family protein</fullName>
    </submittedName>
</protein>
<accession>A0ABV6JTE2</accession>
<comment type="caution">
    <text evidence="1">The sequence shown here is derived from an EMBL/GenBank/DDBJ whole genome shotgun (WGS) entry which is preliminary data.</text>
</comment>
<dbReference type="Gene3D" id="3.40.50.1240">
    <property type="entry name" value="Phosphoglycerate mutase-like"/>
    <property type="match status" value="1"/>
</dbReference>
<name>A0ABV6JTE2_9PROT</name>
<dbReference type="EMBL" id="JBHLUN010000008">
    <property type="protein sequence ID" value="MFC0408987.1"/>
    <property type="molecule type" value="Genomic_DNA"/>
</dbReference>
<dbReference type="InterPro" id="IPR013078">
    <property type="entry name" value="His_Pase_superF_clade-1"/>
</dbReference>
<dbReference type="SUPFAM" id="SSF53254">
    <property type="entry name" value="Phosphoglycerate mutase-like"/>
    <property type="match status" value="1"/>
</dbReference>
<dbReference type="Pfam" id="PF00300">
    <property type="entry name" value="His_Phos_1"/>
    <property type="match status" value="1"/>
</dbReference>
<evidence type="ECO:0000313" key="2">
    <source>
        <dbReference type="Proteomes" id="UP001589865"/>
    </source>
</evidence>
<sequence length="188" mass="20428">MQVFFVTHPEVVIDPAVPVPRWRLSPAGIAAMRRFSLEPALRGVEAIWSSTEAKSIEAAGILAAERGIGLSVHAGLGENDRSATGYLPKAEFEALADRFFAEPERSIRGWERAVDAQARVVVAVRDILQGHGGRGDLALVSHGGVGTLLLCHLLGEPISRRHDQPAQGNLFRFDPASWRVLEGWRPLG</sequence>
<dbReference type="Proteomes" id="UP001589865">
    <property type="component" value="Unassembled WGS sequence"/>
</dbReference>
<keyword evidence="2" id="KW-1185">Reference proteome</keyword>